<gene>
    <name evidence="1" type="ORF">EAO82_00400</name>
</gene>
<dbReference type="InterPro" id="IPR008878">
    <property type="entry name" value="Transposase_IS66_Orf2"/>
</dbReference>
<proteinExistence type="predicted"/>
<dbReference type="EMBL" id="CP033116">
    <property type="protein sequence ID" value="QFY54968.1"/>
    <property type="molecule type" value="Genomic_DNA"/>
</dbReference>
<dbReference type="Proteomes" id="UP000344571">
    <property type="component" value="Chromosome"/>
</dbReference>
<dbReference type="RefSeq" id="WP_153274256.1">
    <property type="nucleotide sequence ID" value="NZ_CP033116.1"/>
</dbReference>
<evidence type="ECO:0008006" key="3">
    <source>
        <dbReference type="Google" id="ProtNLM"/>
    </source>
</evidence>
<name>A0ABX6CKP9_9GAMM</name>
<sequence length="75" mass="9084">MTLDNRARNRVKILYWERNGFCLWLKRLEAERFKAPPDPGDDAIELTAEELNWMLDGFDLWRNKPHRVLRPRYVA</sequence>
<evidence type="ECO:0000313" key="1">
    <source>
        <dbReference type="EMBL" id="QFY54968.1"/>
    </source>
</evidence>
<organism evidence="1 2">
    <name type="scientific">Halopseudomonas pelagia</name>
    <dbReference type="NCBI Taxonomy" id="553151"/>
    <lineage>
        <taxon>Bacteria</taxon>
        <taxon>Pseudomonadati</taxon>
        <taxon>Pseudomonadota</taxon>
        <taxon>Gammaproteobacteria</taxon>
        <taxon>Pseudomonadales</taxon>
        <taxon>Pseudomonadaceae</taxon>
        <taxon>Halopseudomonas</taxon>
    </lineage>
</organism>
<reference evidence="1 2" key="1">
    <citation type="submission" date="2018-10" db="EMBL/GenBank/DDBJ databases">
        <title>Complete genome sequence of Pseudomonas pelagia strain Kongs-67.</title>
        <authorList>
            <person name="Sinha R.K."/>
            <person name="Krishnan K."/>
        </authorList>
    </citation>
    <scope>NUCLEOTIDE SEQUENCE [LARGE SCALE GENOMIC DNA]</scope>
    <source>
        <strain evidence="1 2">Kongs-67</strain>
    </source>
</reference>
<dbReference type="PANTHER" id="PTHR36455">
    <property type="match status" value="1"/>
</dbReference>
<dbReference type="PANTHER" id="PTHR36455:SF1">
    <property type="entry name" value="BLR8292 PROTEIN"/>
    <property type="match status" value="1"/>
</dbReference>
<accession>A0ABX6CKP9</accession>
<keyword evidence="2" id="KW-1185">Reference proteome</keyword>
<evidence type="ECO:0000313" key="2">
    <source>
        <dbReference type="Proteomes" id="UP000344571"/>
    </source>
</evidence>
<dbReference type="Pfam" id="PF05717">
    <property type="entry name" value="TnpB_IS66"/>
    <property type="match status" value="1"/>
</dbReference>
<dbReference type="NCBIfam" id="NF033819">
    <property type="entry name" value="IS66_TnpB"/>
    <property type="match status" value="1"/>
</dbReference>
<protein>
    <recommendedName>
        <fullName evidence="3">Transposase</fullName>
    </recommendedName>
</protein>